<evidence type="ECO:0000313" key="3">
    <source>
        <dbReference type="Proteomes" id="UP000593571"/>
    </source>
</evidence>
<protein>
    <submittedName>
        <fullName evidence="2">Uncharacterized protein</fullName>
    </submittedName>
</protein>
<evidence type="ECO:0000313" key="2">
    <source>
        <dbReference type="EMBL" id="KAF6405178.1"/>
    </source>
</evidence>
<organism evidence="2 3">
    <name type="scientific">Rousettus aegyptiacus</name>
    <name type="common">Egyptian fruit bat</name>
    <name type="synonym">Pteropus aegyptiacus</name>
    <dbReference type="NCBI Taxonomy" id="9407"/>
    <lineage>
        <taxon>Eukaryota</taxon>
        <taxon>Metazoa</taxon>
        <taxon>Chordata</taxon>
        <taxon>Craniata</taxon>
        <taxon>Vertebrata</taxon>
        <taxon>Euteleostomi</taxon>
        <taxon>Mammalia</taxon>
        <taxon>Eutheria</taxon>
        <taxon>Laurasiatheria</taxon>
        <taxon>Chiroptera</taxon>
        <taxon>Yinpterochiroptera</taxon>
        <taxon>Pteropodoidea</taxon>
        <taxon>Pteropodidae</taxon>
        <taxon>Rousettinae</taxon>
        <taxon>Rousettus</taxon>
    </lineage>
</organism>
<proteinExistence type="predicted"/>
<dbReference type="EMBL" id="JACASE010000015">
    <property type="protein sequence ID" value="KAF6405178.1"/>
    <property type="molecule type" value="Genomic_DNA"/>
</dbReference>
<accession>A0A7J8C2V9</accession>
<dbReference type="AlphaFoldDB" id="A0A7J8C2V9"/>
<feature type="region of interest" description="Disordered" evidence="1">
    <location>
        <begin position="54"/>
        <end position="95"/>
    </location>
</feature>
<keyword evidence="3" id="KW-1185">Reference proteome</keyword>
<gene>
    <name evidence="2" type="ORF">HJG63_009485</name>
</gene>
<evidence type="ECO:0000256" key="1">
    <source>
        <dbReference type="SAM" id="MobiDB-lite"/>
    </source>
</evidence>
<name>A0A7J8C2V9_ROUAE</name>
<reference evidence="2 3" key="1">
    <citation type="journal article" date="2020" name="Nature">
        <title>Six reference-quality genomes reveal evolution of bat adaptations.</title>
        <authorList>
            <person name="Jebb D."/>
            <person name="Huang Z."/>
            <person name="Pippel M."/>
            <person name="Hughes G.M."/>
            <person name="Lavrichenko K."/>
            <person name="Devanna P."/>
            <person name="Winkler S."/>
            <person name="Jermiin L.S."/>
            <person name="Skirmuntt E.C."/>
            <person name="Katzourakis A."/>
            <person name="Burkitt-Gray L."/>
            <person name="Ray D.A."/>
            <person name="Sullivan K.A.M."/>
            <person name="Roscito J.G."/>
            <person name="Kirilenko B.M."/>
            <person name="Davalos L.M."/>
            <person name="Corthals A.P."/>
            <person name="Power M.L."/>
            <person name="Jones G."/>
            <person name="Ransome R.D."/>
            <person name="Dechmann D.K.N."/>
            <person name="Locatelli A.G."/>
            <person name="Puechmaille S.J."/>
            <person name="Fedrigo O."/>
            <person name="Jarvis E.D."/>
            <person name="Hiller M."/>
            <person name="Vernes S.C."/>
            <person name="Myers E.W."/>
            <person name="Teeling E.C."/>
        </authorList>
    </citation>
    <scope>NUCLEOTIDE SEQUENCE [LARGE SCALE GENOMIC DNA]</scope>
    <source>
        <strain evidence="2">MRouAeg1</strain>
        <tissue evidence="2">Muscle</tissue>
    </source>
</reference>
<sequence>MYFTFTQVVSPLLRVTSVSHRGLARSLQGQQCADSRSGNCVPQKCTGHKVQELGFAPKTHEKGTSEPPSSPTLAWKSHGKSHEEEGGQVQGSTRLSKETTCLAHTSCPRRAHRCPPVLTVITSREPCVLPG</sequence>
<comment type="caution">
    <text evidence="2">The sequence shown here is derived from an EMBL/GenBank/DDBJ whole genome shotgun (WGS) entry which is preliminary data.</text>
</comment>
<dbReference type="Proteomes" id="UP000593571">
    <property type="component" value="Unassembled WGS sequence"/>
</dbReference>